<organism evidence="1 2">
    <name type="scientific">Cercospora kikuchii</name>
    <dbReference type="NCBI Taxonomy" id="84275"/>
    <lineage>
        <taxon>Eukaryota</taxon>
        <taxon>Fungi</taxon>
        <taxon>Dikarya</taxon>
        <taxon>Ascomycota</taxon>
        <taxon>Pezizomycotina</taxon>
        <taxon>Dothideomycetes</taxon>
        <taxon>Dothideomycetidae</taxon>
        <taxon>Mycosphaerellales</taxon>
        <taxon>Mycosphaerellaceae</taxon>
        <taxon>Cercospora</taxon>
    </lineage>
</organism>
<evidence type="ECO:0000313" key="1">
    <source>
        <dbReference type="EMBL" id="GIZ41812.1"/>
    </source>
</evidence>
<dbReference type="AlphaFoldDB" id="A0A9P3CI43"/>
<dbReference type="RefSeq" id="XP_044656299.1">
    <property type="nucleotide sequence ID" value="XM_044800364.1"/>
</dbReference>
<dbReference type="Proteomes" id="UP000825890">
    <property type="component" value="Unassembled WGS sequence"/>
</dbReference>
<comment type="caution">
    <text evidence="1">The sequence shown here is derived from an EMBL/GenBank/DDBJ whole genome shotgun (WGS) entry which is preliminary data.</text>
</comment>
<accession>A0A9P3CI43</accession>
<dbReference type="EMBL" id="BOLY01000003">
    <property type="protein sequence ID" value="GIZ41812.1"/>
    <property type="molecule type" value="Genomic_DNA"/>
</dbReference>
<proteinExistence type="predicted"/>
<reference evidence="1 2" key="1">
    <citation type="submission" date="2021-01" db="EMBL/GenBank/DDBJ databases">
        <title>Cercospora kikuchii MAFF 305040 whole genome shotgun sequence.</title>
        <authorList>
            <person name="Kashiwa T."/>
            <person name="Suzuki T."/>
        </authorList>
    </citation>
    <scope>NUCLEOTIDE SEQUENCE [LARGE SCALE GENOMIC DNA]</scope>
    <source>
        <strain evidence="1 2">MAFF 305040</strain>
    </source>
</reference>
<evidence type="ECO:0000313" key="2">
    <source>
        <dbReference type="Proteomes" id="UP000825890"/>
    </source>
</evidence>
<protein>
    <submittedName>
        <fullName evidence="1">Uncharacterized protein</fullName>
    </submittedName>
</protein>
<dbReference type="GeneID" id="68290680"/>
<sequence length="128" mass="14423">MPQTHPGLVRRATQALSLEQSSSAPNAPTHWHDAHHRQYLLLVWDKTVELAATSSKYPQSSSSHLHSTYVTLIRRFPDLEQGTVPLTTDWMEYVLGVALRRPFCTAERMGRWEVLASSGGARGTWGPW</sequence>
<name>A0A9P3CI43_9PEZI</name>
<dbReference type="OrthoDB" id="3919748at2759"/>
<gene>
    <name evidence="1" type="ORF">CKM354_000510500</name>
</gene>
<keyword evidence="2" id="KW-1185">Reference proteome</keyword>